<reference evidence="1 2" key="1">
    <citation type="submission" date="2018-03" db="EMBL/GenBank/DDBJ databases">
        <title>Whole genome sequencing of Histamine producing bacteria.</title>
        <authorList>
            <person name="Butler K."/>
        </authorList>
    </citation>
    <scope>NUCLEOTIDE SEQUENCE [LARGE SCALE GENOMIC DNA]</scope>
    <source>
        <strain evidence="1 2">DSM 19138</strain>
    </source>
</reference>
<dbReference type="AlphaFoldDB" id="A0A2T3NF95"/>
<dbReference type="EMBL" id="PYMB01000003">
    <property type="protein sequence ID" value="PSW13212.1"/>
    <property type="molecule type" value="Genomic_DNA"/>
</dbReference>
<protein>
    <submittedName>
        <fullName evidence="1">Uncharacterized protein</fullName>
    </submittedName>
</protein>
<name>A0A2T3NF95_9GAMM</name>
<evidence type="ECO:0000313" key="2">
    <source>
        <dbReference type="Proteomes" id="UP000241346"/>
    </source>
</evidence>
<gene>
    <name evidence="1" type="ORF">C9J01_10175</name>
</gene>
<accession>A0A2T3NF95</accession>
<organism evidence="1 2">
    <name type="scientific">Photobacterium rosenbergii</name>
    <dbReference type="NCBI Taxonomy" id="294936"/>
    <lineage>
        <taxon>Bacteria</taxon>
        <taxon>Pseudomonadati</taxon>
        <taxon>Pseudomonadota</taxon>
        <taxon>Gammaproteobacteria</taxon>
        <taxon>Vibrionales</taxon>
        <taxon>Vibrionaceae</taxon>
        <taxon>Photobacterium</taxon>
    </lineage>
</organism>
<evidence type="ECO:0000313" key="1">
    <source>
        <dbReference type="EMBL" id="PSW13212.1"/>
    </source>
</evidence>
<dbReference type="Proteomes" id="UP000241346">
    <property type="component" value="Unassembled WGS sequence"/>
</dbReference>
<dbReference type="RefSeq" id="WP_107298037.1">
    <property type="nucleotide sequence ID" value="NZ_PYMB01000003.1"/>
</dbReference>
<sequence>MQFNWHENVCAMKLLGFDVNVEQLQGKHTYFKAKVSVGKRYPVRLADISDEYLEGVMGQVFDAVETAPMSAKDISKQANSLKYSGCFEGLHALIRESQI</sequence>
<comment type="caution">
    <text evidence="1">The sequence shown here is derived from an EMBL/GenBank/DDBJ whole genome shotgun (WGS) entry which is preliminary data.</text>
</comment>
<proteinExistence type="predicted"/>